<protein>
    <recommendedName>
        <fullName evidence="4">Low molecular weight antigen MTB12-like C-terminal domain-containing protein</fullName>
    </recommendedName>
</protein>
<feature type="signal peptide" evidence="3">
    <location>
        <begin position="1"/>
        <end position="31"/>
    </location>
</feature>
<dbReference type="Pfam" id="PF26580">
    <property type="entry name" value="Mtb12_C"/>
    <property type="match status" value="1"/>
</dbReference>
<dbReference type="InterPro" id="IPR058644">
    <property type="entry name" value="Mtb12-like_C"/>
</dbReference>
<evidence type="ECO:0000256" key="1">
    <source>
        <dbReference type="ARBA" id="ARBA00022729"/>
    </source>
</evidence>
<gene>
    <name evidence="5" type="ORF">BJY24_001795</name>
</gene>
<evidence type="ECO:0000259" key="4">
    <source>
        <dbReference type="Pfam" id="PF26580"/>
    </source>
</evidence>
<feature type="chain" id="PRO_5030870264" description="Low molecular weight antigen MTB12-like C-terminal domain-containing protein" evidence="3">
    <location>
        <begin position="32"/>
        <end position="154"/>
    </location>
</feature>
<dbReference type="RefSeq" id="WP_040745683.1">
    <property type="nucleotide sequence ID" value="NZ_JACHIT010000001.1"/>
</dbReference>
<evidence type="ECO:0000256" key="2">
    <source>
        <dbReference type="ARBA" id="ARBA00093774"/>
    </source>
</evidence>
<reference evidence="5 6" key="1">
    <citation type="submission" date="2020-08" db="EMBL/GenBank/DDBJ databases">
        <title>Sequencing the genomes of 1000 actinobacteria strains.</title>
        <authorList>
            <person name="Klenk H.-P."/>
        </authorList>
    </citation>
    <scope>NUCLEOTIDE SEQUENCE [LARGE SCALE GENOMIC DNA]</scope>
    <source>
        <strain evidence="5 6">DSM 43582</strain>
    </source>
</reference>
<accession>A0A7W9PBZ9</accession>
<name>A0A7W9PBZ9_9NOCA</name>
<keyword evidence="6" id="KW-1185">Reference proteome</keyword>
<comment type="similarity">
    <text evidence="2">Belongs to the MTB12 family.</text>
</comment>
<evidence type="ECO:0000313" key="5">
    <source>
        <dbReference type="EMBL" id="MBB5912928.1"/>
    </source>
</evidence>
<feature type="domain" description="Low molecular weight antigen MTB12-like C-terminal" evidence="4">
    <location>
        <begin position="42"/>
        <end position="152"/>
    </location>
</feature>
<comment type="caution">
    <text evidence="5">The sequence shown here is derived from an EMBL/GenBank/DDBJ whole genome shotgun (WGS) entry which is preliminary data.</text>
</comment>
<dbReference type="Proteomes" id="UP000540412">
    <property type="component" value="Unassembled WGS sequence"/>
</dbReference>
<sequence>MINIKSRGLAAFSLAAAVFVGGVATATPALATPVVAPVHAAAPGVGELQSKLQLVLDPGASRSARANELEAGEAGLPLVDNVGGVMASVPGFQWQAVGPVNVNGDQLTHNLQINVPGFDAMFIELSWKDIDGNWKLTRESECTIAYYANQPCTV</sequence>
<dbReference type="AlphaFoldDB" id="A0A7W9PBZ9"/>
<organism evidence="5 6">
    <name type="scientific">Nocardia transvalensis</name>
    <dbReference type="NCBI Taxonomy" id="37333"/>
    <lineage>
        <taxon>Bacteria</taxon>
        <taxon>Bacillati</taxon>
        <taxon>Actinomycetota</taxon>
        <taxon>Actinomycetes</taxon>
        <taxon>Mycobacteriales</taxon>
        <taxon>Nocardiaceae</taxon>
        <taxon>Nocardia</taxon>
    </lineage>
</organism>
<evidence type="ECO:0000313" key="6">
    <source>
        <dbReference type="Proteomes" id="UP000540412"/>
    </source>
</evidence>
<dbReference type="EMBL" id="JACHIT010000001">
    <property type="protein sequence ID" value="MBB5912928.1"/>
    <property type="molecule type" value="Genomic_DNA"/>
</dbReference>
<proteinExistence type="inferred from homology"/>
<evidence type="ECO:0000256" key="3">
    <source>
        <dbReference type="SAM" id="SignalP"/>
    </source>
</evidence>
<keyword evidence="1 3" id="KW-0732">Signal</keyword>